<dbReference type="Proteomes" id="UP001390339">
    <property type="component" value="Unassembled WGS sequence"/>
</dbReference>
<accession>A0ABR2IAQ2</accession>
<evidence type="ECO:0000313" key="4">
    <source>
        <dbReference type="Proteomes" id="UP001390339"/>
    </source>
</evidence>
<keyword evidence="1" id="KW-0732">Signal</keyword>
<dbReference type="Pfam" id="PF14856">
    <property type="entry name" value="Hce2"/>
    <property type="match status" value="1"/>
</dbReference>
<evidence type="ECO:0000256" key="1">
    <source>
        <dbReference type="SAM" id="SignalP"/>
    </source>
</evidence>
<protein>
    <recommendedName>
        <fullName evidence="2">Ecp2 effector protein-like domain-containing protein</fullName>
    </recommendedName>
</protein>
<proteinExistence type="predicted"/>
<comment type="caution">
    <text evidence="3">The sequence shown here is derived from an EMBL/GenBank/DDBJ whole genome shotgun (WGS) entry which is preliminary data.</text>
</comment>
<feature type="signal peptide" evidence="1">
    <location>
        <begin position="1"/>
        <end position="19"/>
    </location>
</feature>
<dbReference type="InterPro" id="IPR029226">
    <property type="entry name" value="Ecp2-like"/>
</dbReference>
<keyword evidence="4" id="KW-1185">Reference proteome</keyword>
<sequence length="171" mass="17957">MQLLVLLAALLLAVFQVQAAVVPTRDNVTPDIKLATAGVQRFQSPFVPTSDQKLLCARTGTASMTSNFAREADCKALSGTARNEPGYWDTSDWSADNNAHTIANYGTCYFRISVPSTPGGDGHIWVGNADVGNAVGQAVAGFANGGQITVMGQLTCSDPNGEITVNYSISD</sequence>
<reference evidence="3 4" key="1">
    <citation type="journal article" date="2024" name="IMA Fungus">
        <title>Apiospora arundinis, a panoply of carbohydrate-active enzymes and secondary metabolites.</title>
        <authorList>
            <person name="Sorensen T."/>
            <person name="Petersen C."/>
            <person name="Muurmann A.T."/>
            <person name="Christiansen J.V."/>
            <person name="Brundto M.L."/>
            <person name="Overgaard C.K."/>
            <person name="Boysen A.T."/>
            <person name="Wollenberg R.D."/>
            <person name="Larsen T.O."/>
            <person name="Sorensen J.L."/>
            <person name="Nielsen K.L."/>
            <person name="Sondergaard T.E."/>
        </authorList>
    </citation>
    <scope>NUCLEOTIDE SEQUENCE [LARGE SCALE GENOMIC DNA]</scope>
    <source>
        <strain evidence="3 4">AAU 773</strain>
    </source>
</reference>
<evidence type="ECO:0000313" key="3">
    <source>
        <dbReference type="EMBL" id="KAK8860064.1"/>
    </source>
</evidence>
<organism evidence="3 4">
    <name type="scientific">Apiospora arundinis</name>
    <dbReference type="NCBI Taxonomy" id="335852"/>
    <lineage>
        <taxon>Eukaryota</taxon>
        <taxon>Fungi</taxon>
        <taxon>Dikarya</taxon>
        <taxon>Ascomycota</taxon>
        <taxon>Pezizomycotina</taxon>
        <taxon>Sordariomycetes</taxon>
        <taxon>Xylariomycetidae</taxon>
        <taxon>Amphisphaeriales</taxon>
        <taxon>Apiosporaceae</taxon>
        <taxon>Apiospora</taxon>
    </lineage>
</organism>
<feature type="chain" id="PRO_5047168118" description="Ecp2 effector protein-like domain-containing protein" evidence="1">
    <location>
        <begin position="20"/>
        <end position="171"/>
    </location>
</feature>
<dbReference type="EMBL" id="JAPCWZ010000006">
    <property type="protein sequence ID" value="KAK8860064.1"/>
    <property type="molecule type" value="Genomic_DNA"/>
</dbReference>
<gene>
    <name evidence="3" type="ORF">PGQ11_010798</name>
</gene>
<feature type="domain" description="Ecp2 effector protein-like" evidence="2">
    <location>
        <begin position="63"/>
        <end position="156"/>
    </location>
</feature>
<evidence type="ECO:0000259" key="2">
    <source>
        <dbReference type="Pfam" id="PF14856"/>
    </source>
</evidence>
<name>A0ABR2IAQ2_9PEZI</name>